<sequence>MSKLLYLIFFISLTSFSQVVNIETLRKASDSAKWTGSVSLDVSLIKNKNDIFRIANKAHVQYNDQINLWLFVNDLNFQKTGGNSLVNRGTQHLRYNRKISERVKWEAFTQAQYDAISEIDFRGLVGTGPRFKLTKSDDYRFYLGTLIMYEYEKASNVISNRTQNDLRGSVYLSFSLYPTETISILSTSYYQPKLDAFSDYRFSSNTSLLFEIFKDLAFKTNFNFFYDAVPVSSNIPKTQFELTNGLIYSF</sequence>
<feature type="chain" id="PRO_5022685684" evidence="1">
    <location>
        <begin position="18"/>
        <end position="250"/>
    </location>
</feature>
<dbReference type="RefSeq" id="WP_028871130.1">
    <property type="nucleotide sequence ID" value="NZ_VOSB01000020.1"/>
</dbReference>
<evidence type="ECO:0000313" key="3">
    <source>
        <dbReference type="Proteomes" id="UP000321938"/>
    </source>
</evidence>
<feature type="signal peptide" evidence="1">
    <location>
        <begin position="1"/>
        <end position="17"/>
    </location>
</feature>
<reference evidence="2 3" key="1">
    <citation type="submission" date="2019-08" db="EMBL/GenBank/DDBJ databases">
        <title>Genome of Psychroserpens burtonensis ACAM 167.</title>
        <authorList>
            <person name="Bowman J.P."/>
        </authorList>
    </citation>
    <scope>NUCLEOTIDE SEQUENCE [LARGE SCALE GENOMIC DNA]</scope>
    <source>
        <strain evidence="2 3">ACAM 167</strain>
    </source>
</reference>
<accession>A0A5C7B434</accession>
<evidence type="ECO:0000256" key="1">
    <source>
        <dbReference type="SAM" id="SignalP"/>
    </source>
</evidence>
<dbReference type="OrthoDB" id="5333575at2"/>
<organism evidence="2 3">
    <name type="scientific">Psychroserpens burtonensis</name>
    <dbReference type="NCBI Taxonomy" id="49278"/>
    <lineage>
        <taxon>Bacteria</taxon>
        <taxon>Pseudomonadati</taxon>
        <taxon>Bacteroidota</taxon>
        <taxon>Flavobacteriia</taxon>
        <taxon>Flavobacteriales</taxon>
        <taxon>Flavobacteriaceae</taxon>
        <taxon>Psychroserpens</taxon>
    </lineage>
</organism>
<dbReference type="EMBL" id="VOSB01000020">
    <property type="protein sequence ID" value="TXE16188.1"/>
    <property type="molecule type" value="Genomic_DNA"/>
</dbReference>
<evidence type="ECO:0000313" key="2">
    <source>
        <dbReference type="EMBL" id="TXE16188.1"/>
    </source>
</evidence>
<comment type="caution">
    <text evidence="2">The sequence shown here is derived from an EMBL/GenBank/DDBJ whole genome shotgun (WGS) entry which is preliminary data.</text>
</comment>
<name>A0A5C7B434_9FLAO</name>
<gene>
    <name evidence="2" type="ORF">ES692_13730</name>
</gene>
<dbReference type="Proteomes" id="UP000321938">
    <property type="component" value="Unassembled WGS sequence"/>
</dbReference>
<proteinExistence type="predicted"/>
<keyword evidence="1" id="KW-0732">Signal</keyword>
<protein>
    <submittedName>
        <fullName evidence="2">DUF481 domain-containing protein</fullName>
    </submittedName>
</protein>
<dbReference type="Pfam" id="PF04338">
    <property type="entry name" value="DUF481"/>
    <property type="match status" value="1"/>
</dbReference>
<dbReference type="AlphaFoldDB" id="A0A5C7B434"/>
<keyword evidence="3" id="KW-1185">Reference proteome</keyword>
<dbReference type="InterPro" id="IPR007433">
    <property type="entry name" value="DUF481"/>
</dbReference>
<dbReference type="STRING" id="1123037.GCA_000425305_01114"/>